<dbReference type="GO" id="GO:0005829">
    <property type="term" value="C:cytosol"/>
    <property type="evidence" value="ECO:0007669"/>
    <property type="project" value="TreeGrafter"/>
</dbReference>
<dbReference type="SMART" id="SM00100">
    <property type="entry name" value="cNMP"/>
    <property type="match status" value="2"/>
</dbReference>
<protein>
    <submittedName>
        <fullName evidence="3">Cyclic nucleotide-binding domain-containing protein</fullName>
    </submittedName>
</protein>
<dbReference type="Pfam" id="PF00027">
    <property type="entry name" value="cNMP_binding"/>
    <property type="match status" value="2"/>
</dbReference>
<dbReference type="InterPro" id="IPR001763">
    <property type="entry name" value="Rhodanese-like_dom"/>
</dbReference>
<dbReference type="GO" id="GO:0005952">
    <property type="term" value="C:cAMP-dependent protein kinase complex"/>
    <property type="evidence" value="ECO:0007669"/>
    <property type="project" value="InterPro"/>
</dbReference>
<evidence type="ECO:0000259" key="1">
    <source>
        <dbReference type="PROSITE" id="PS50042"/>
    </source>
</evidence>
<dbReference type="SUPFAM" id="SSF51206">
    <property type="entry name" value="cAMP-binding domain-like"/>
    <property type="match status" value="2"/>
</dbReference>
<dbReference type="GO" id="GO:0030552">
    <property type="term" value="F:cAMP binding"/>
    <property type="evidence" value="ECO:0007669"/>
    <property type="project" value="TreeGrafter"/>
</dbReference>
<dbReference type="RefSeq" id="WP_167184016.1">
    <property type="nucleotide sequence ID" value="NZ_JAAONZ010000004.1"/>
</dbReference>
<dbReference type="CDD" id="cd00158">
    <property type="entry name" value="RHOD"/>
    <property type="match status" value="1"/>
</dbReference>
<dbReference type="SMART" id="SM00450">
    <property type="entry name" value="RHOD"/>
    <property type="match status" value="1"/>
</dbReference>
<evidence type="ECO:0000259" key="2">
    <source>
        <dbReference type="PROSITE" id="PS50206"/>
    </source>
</evidence>
<dbReference type="Pfam" id="PF00581">
    <property type="entry name" value="Rhodanese"/>
    <property type="match status" value="1"/>
</dbReference>
<gene>
    <name evidence="3" type="ORF">G8770_07185</name>
</gene>
<evidence type="ECO:0000313" key="3">
    <source>
        <dbReference type="EMBL" id="NHO65322.1"/>
    </source>
</evidence>
<feature type="domain" description="Cyclic nucleotide-binding" evidence="1">
    <location>
        <begin position="154"/>
        <end position="264"/>
    </location>
</feature>
<name>A0A9E5JRB5_9GAMM</name>
<sequence length="383" mass="42863">MAPVEQCAPGQPGVDPKLLSTLIPLGSLMEAHQQELLGNSEVLYLCQGDSLFHIGQYDQTEFYLLSGEVRLEFSPDRHVYVTAGKAFAPIAQAQPRNCTAFASTDATLLKVNRLHLERLLGWSQAAEHLLVDLSIQRDLDEDAVWLDTVLRSNLFLKVPPTNVNNIIKHLVTRVVNAGEVIIRQGDLGDCCYFIKEGVADVTRADVAPGAYTRGVHPEHLATICEGRCFGEDALIQETRRNATVTMQTDGVLLVLDKHRFLGLLKEPVVDEITPQTLQSSGHQCIFLDVRTEAEYNLGHLAESVNVPLHLLHLKQRLLDPSKCYIAYCNSGLRSRVVCHFLREMGYEVVSLQGGIASLEREYKQQHWSRRDYFLKNGQVMEGH</sequence>
<organism evidence="3 4">
    <name type="scientific">Pseudomaricurvus hydrocarbonicus</name>
    <dbReference type="NCBI Taxonomy" id="1470433"/>
    <lineage>
        <taxon>Bacteria</taxon>
        <taxon>Pseudomonadati</taxon>
        <taxon>Pseudomonadota</taxon>
        <taxon>Gammaproteobacteria</taxon>
        <taxon>Cellvibrionales</taxon>
        <taxon>Cellvibrionaceae</taxon>
        <taxon>Pseudomaricurvus</taxon>
    </lineage>
</organism>
<dbReference type="AlphaFoldDB" id="A0A9E5JRB5"/>
<dbReference type="PANTHER" id="PTHR11635">
    <property type="entry name" value="CAMP-DEPENDENT PROTEIN KINASE REGULATORY CHAIN"/>
    <property type="match status" value="1"/>
</dbReference>
<proteinExistence type="predicted"/>
<dbReference type="PROSITE" id="PS50042">
    <property type="entry name" value="CNMP_BINDING_3"/>
    <property type="match status" value="2"/>
</dbReference>
<dbReference type="Gene3D" id="3.40.250.10">
    <property type="entry name" value="Rhodanese-like domain"/>
    <property type="match status" value="1"/>
</dbReference>
<evidence type="ECO:0000313" key="4">
    <source>
        <dbReference type="Proteomes" id="UP000787472"/>
    </source>
</evidence>
<dbReference type="SUPFAM" id="SSF52821">
    <property type="entry name" value="Rhodanese/Cell cycle control phosphatase"/>
    <property type="match status" value="1"/>
</dbReference>
<dbReference type="PROSITE" id="PS50206">
    <property type="entry name" value="RHODANESE_3"/>
    <property type="match status" value="1"/>
</dbReference>
<dbReference type="InterPro" id="IPR036873">
    <property type="entry name" value="Rhodanese-like_dom_sf"/>
</dbReference>
<dbReference type="InterPro" id="IPR014710">
    <property type="entry name" value="RmlC-like_jellyroll"/>
</dbReference>
<dbReference type="InterPro" id="IPR050503">
    <property type="entry name" value="cAMP-dep_PK_reg_su-like"/>
</dbReference>
<dbReference type="CDD" id="cd00038">
    <property type="entry name" value="CAP_ED"/>
    <property type="match status" value="2"/>
</dbReference>
<accession>A0A9E5JRB5</accession>
<reference evidence="3" key="1">
    <citation type="submission" date="2020-03" db="EMBL/GenBank/DDBJ databases">
        <authorList>
            <person name="Guo F."/>
        </authorList>
    </citation>
    <scope>NUCLEOTIDE SEQUENCE</scope>
    <source>
        <strain evidence="3">JCM 30134</strain>
    </source>
</reference>
<dbReference type="GO" id="GO:0004862">
    <property type="term" value="F:cAMP-dependent protein kinase inhibitor activity"/>
    <property type="evidence" value="ECO:0007669"/>
    <property type="project" value="TreeGrafter"/>
</dbReference>
<dbReference type="Proteomes" id="UP000787472">
    <property type="component" value="Unassembled WGS sequence"/>
</dbReference>
<feature type="domain" description="Cyclic nucleotide-binding" evidence="1">
    <location>
        <begin position="24"/>
        <end position="121"/>
    </location>
</feature>
<dbReference type="PANTHER" id="PTHR11635:SF152">
    <property type="entry name" value="CAMP-DEPENDENT PROTEIN KINASE TYPE I REGULATORY SUBUNIT-RELATED"/>
    <property type="match status" value="1"/>
</dbReference>
<dbReference type="InterPro" id="IPR018490">
    <property type="entry name" value="cNMP-bd_dom_sf"/>
</dbReference>
<dbReference type="Gene3D" id="2.60.120.10">
    <property type="entry name" value="Jelly Rolls"/>
    <property type="match status" value="2"/>
</dbReference>
<dbReference type="InterPro" id="IPR000595">
    <property type="entry name" value="cNMP-bd_dom"/>
</dbReference>
<feature type="domain" description="Rhodanese" evidence="2">
    <location>
        <begin position="280"/>
        <end position="367"/>
    </location>
</feature>
<comment type="caution">
    <text evidence="3">The sequence shown here is derived from an EMBL/GenBank/DDBJ whole genome shotgun (WGS) entry which is preliminary data.</text>
</comment>
<dbReference type="EMBL" id="JAAONZ010000004">
    <property type="protein sequence ID" value="NHO65322.1"/>
    <property type="molecule type" value="Genomic_DNA"/>
</dbReference>
<dbReference type="GO" id="GO:0034236">
    <property type="term" value="F:protein kinase A catalytic subunit binding"/>
    <property type="evidence" value="ECO:0007669"/>
    <property type="project" value="TreeGrafter"/>
</dbReference>
<keyword evidence="4" id="KW-1185">Reference proteome</keyword>